<reference evidence="1 2" key="2">
    <citation type="journal article" date="2022" name="Mol. Ecol. Resour.">
        <title>The genomes of chicory, endive, great burdock and yacon provide insights into Asteraceae paleo-polyploidization history and plant inulin production.</title>
        <authorList>
            <person name="Fan W."/>
            <person name="Wang S."/>
            <person name="Wang H."/>
            <person name="Wang A."/>
            <person name="Jiang F."/>
            <person name="Liu H."/>
            <person name="Zhao H."/>
            <person name="Xu D."/>
            <person name="Zhang Y."/>
        </authorList>
    </citation>
    <scope>NUCLEOTIDE SEQUENCE [LARGE SCALE GENOMIC DNA]</scope>
    <source>
        <strain evidence="2">cv. Niubang</strain>
    </source>
</reference>
<sequence>MYEACSIIGVTRYDLGWGSRLDLTSLIAVITTIGATVLWWFLVIHLSFPVAASPLLVEKLLRIWSFLTARSSSKKPQHAGPSVRPLQPPYGSP</sequence>
<reference evidence="2" key="1">
    <citation type="journal article" date="2022" name="Mol. Ecol. Resour.">
        <title>The genomes of chicory, endive, great burdock and yacon provide insights into Asteraceae palaeo-polyploidization history and plant inulin production.</title>
        <authorList>
            <person name="Fan W."/>
            <person name="Wang S."/>
            <person name="Wang H."/>
            <person name="Wang A."/>
            <person name="Jiang F."/>
            <person name="Liu H."/>
            <person name="Zhao H."/>
            <person name="Xu D."/>
            <person name="Zhang Y."/>
        </authorList>
    </citation>
    <scope>NUCLEOTIDE SEQUENCE [LARGE SCALE GENOMIC DNA]</scope>
    <source>
        <strain evidence="2">cv. Niubang</strain>
    </source>
</reference>
<evidence type="ECO:0000313" key="1">
    <source>
        <dbReference type="EMBL" id="KAI3706409.1"/>
    </source>
</evidence>
<accession>A0ACB9A888</accession>
<dbReference type="Proteomes" id="UP001055879">
    <property type="component" value="Linkage Group LG08"/>
</dbReference>
<comment type="caution">
    <text evidence="1">The sequence shown here is derived from an EMBL/GenBank/DDBJ whole genome shotgun (WGS) entry which is preliminary data.</text>
</comment>
<name>A0ACB9A888_ARCLA</name>
<keyword evidence="2" id="KW-1185">Reference proteome</keyword>
<dbReference type="EMBL" id="CM042054">
    <property type="protein sequence ID" value="KAI3706409.1"/>
    <property type="molecule type" value="Genomic_DNA"/>
</dbReference>
<organism evidence="1 2">
    <name type="scientific">Arctium lappa</name>
    <name type="common">Greater burdock</name>
    <name type="synonym">Lappa major</name>
    <dbReference type="NCBI Taxonomy" id="4217"/>
    <lineage>
        <taxon>Eukaryota</taxon>
        <taxon>Viridiplantae</taxon>
        <taxon>Streptophyta</taxon>
        <taxon>Embryophyta</taxon>
        <taxon>Tracheophyta</taxon>
        <taxon>Spermatophyta</taxon>
        <taxon>Magnoliopsida</taxon>
        <taxon>eudicotyledons</taxon>
        <taxon>Gunneridae</taxon>
        <taxon>Pentapetalae</taxon>
        <taxon>asterids</taxon>
        <taxon>campanulids</taxon>
        <taxon>Asterales</taxon>
        <taxon>Asteraceae</taxon>
        <taxon>Carduoideae</taxon>
        <taxon>Cardueae</taxon>
        <taxon>Arctiinae</taxon>
        <taxon>Arctium</taxon>
    </lineage>
</organism>
<gene>
    <name evidence="1" type="ORF">L6452_24133</name>
</gene>
<protein>
    <submittedName>
        <fullName evidence="1">Uncharacterized protein</fullName>
    </submittedName>
</protein>
<evidence type="ECO:0000313" key="2">
    <source>
        <dbReference type="Proteomes" id="UP001055879"/>
    </source>
</evidence>
<proteinExistence type="predicted"/>